<reference evidence="1 2" key="1">
    <citation type="journal article" date="2015" name="Genome Announc.">
        <title>Complete Genome Sequences of Four Novel Escherichia coli Bacteriophages Belonging to New Phage Groups.</title>
        <authorList>
            <person name="Carstens A.B."/>
            <person name="Kot W."/>
            <person name="Hansen L.H."/>
        </authorList>
    </citation>
    <scope>NUCLEOTIDE SEQUENCE [LARGE SCALE GENOMIC DNA]</scope>
</reference>
<dbReference type="OrthoDB" id="34468at10239"/>
<proteinExistence type="predicted"/>
<dbReference type="KEGG" id="vg:26646287"/>
<dbReference type="EMBL" id="KP719132">
    <property type="protein sequence ID" value="AKA60922.1"/>
    <property type="molecule type" value="Genomic_DNA"/>
</dbReference>
<dbReference type="GeneID" id="26646287"/>
<sequence length="73" mass="8440">MGKLKTTIYTKKSLEGFMQHLAELGLSVYGPCMKDEVEYPSLMDYNVDDIINRRKCIQNDSLFFVDDITLIDD</sequence>
<name>A0A0E3GMI6_9CAUD</name>
<dbReference type="RefSeq" id="YP_009220026.1">
    <property type="nucleotide sequence ID" value="NC_029028.1"/>
</dbReference>
<evidence type="ECO:0000313" key="2">
    <source>
        <dbReference type="Proteomes" id="UP000033023"/>
    </source>
</evidence>
<evidence type="ECO:0000313" key="1">
    <source>
        <dbReference type="EMBL" id="AKA60922.1"/>
    </source>
</evidence>
<reference evidence="2" key="2">
    <citation type="submission" date="2015-01" db="EMBL/GenBank/DDBJ databases">
        <title>Complete sequence of three novel 9g-like phages.</title>
        <authorList>
            <person name="Carstens A.B."/>
            <person name="Hansen L.H."/>
            <person name="Kot W."/>
        </authorList>
    </citation>
    <scope>NUCLEOTIDE SEQUENCE [LARGE SCALE GENOMIC DNA]</scope>
</reference>
<dbReference type="Proteomes" id="UP000033023">
    <property type="component" value="Segment"/>
</dbReference>
<keyword evidence="2" id="KW-1185">Reference proteome</keyword>
<accession>A0A0E3GMI6</accession>
<protein>
    <submittedName>
        <fullName evidence="1">Uncharacterized protein</fullName>
    </submittedName>
</protein>
<organism evidence="1 2">
    <name type="scientific">Enterobacteria phage JenP1</name>
    <dbReference type="NCBI Taxonomy" id="1610837"/>
    <lineage>
        <taxon>Viruses</taxon>
        <taxon>Duplodnaviria</taxon>
        <taxon>Heunggongvirae</taxon>
        <taxon>Uroviricota</taxon>
        <taxon>Caudoviricetes</taxon>
        <taxon>Queuovirinae</taxon>
        <taxon>Nonagvirus</taxon>
        <taxon>Nonagvirus JenP1</taxon>
    </lineage>
</organism>